<gene>
    <name evidence="2" type="ORF">HCN51_37545</name>
</gene>
<dbReference type="Proteomes" id="UP000696294">
    <property type="component" value="Unassembled WGS sequence"/>
</dbReference>
<sequence>MPATLVRPNATRTGSPTTWPPGFDVPPGLAGETVRHVDEAMKDSILSLCRSALHLGAEREPSLAKMAAVPRARPCVDRRPGDSPASA</sequence>
<protein>
    <submittedName>
        <fullName evidence="2">Uncharacterized protein</fullName>
    </submittedName>
</protein>
<evidence type="ECO:0000313" key="2">
    <source>
        <dbReference type="EMBL" id="NJP95081.1"/>
    </source>
</evidence>
<organism evidence="2 3">
    <name type="scientific">Nonomuraea composti</name>
    <dbReference type="NCBI Taxonomy" id="2720023"/>
    <lineage>
        <taxon>Bacteria</taxon>
        <taxon>Bacillati</taxon>
        <taxon>Actinomycetota</taxon>
        <taxon>Actinomycetes</taxon>
        <taxon>Streptosporangiales</taxon>
        <taxon>Streptosporangiaceae</taxon>
        <taxon>Nonomuraea</taxon>
    </lineage>
</organism>
<reference evidence="2 3" key="1">
    <citation type="submission" date="2020-03" db="EMBL/GenBank/DDBJ databases">
        <title>WGS of actinomycetes isolated from Thailand.</title>
        <authorList>
            <person name="Thawai C."/>
        </authorList>
    </citation>
    <scope>NUCLEOTIDE SEQUENCE [LARGE SCALE GENOMIC DNA]</scope>
    <source>
        <strain evidence="2 3">FMUSA5-5</strain>
    </source>
</reference>
<evidence type="ECO:0000256" key="1">
    <source>
        <dbReference type="SAM" id="MobiDB-lite"/>
    </source>
</evidence>
<accession>A0ABX1BBX1</accession>
<comment type="caution">
    <text evidence="2">The sequence shown here is derived from an EMBL/GenBank/DDBJ whole genome shotgun (WGS) entry which is preliminary data.</text>
</comment>
<evidence type="ECO:0000313" key="3">
    <source>
        <dbReference type="Proteomes" id="UP000696294"/>
    </source>
</evidence>
<dbReference type="RefSeq" id="WP_168016474.1">
    <property type="nucleotide sequence ID" value="NZ_JAATEP010000034.1"/>
</dbReference>
<feature type="region of interest" description="Disordered" evidence="1">
    <location>
        <begin position="1"/>
        <end position="25"/>
    </location>
</feature>
<dbReference type="EMBL" id="JAATEP010000034">
    <property type="protein sequence ID" value="NJP95081.1"/>
    <property type="molecule type" value="Genomic_DNA"/>
</dbReference>
<name>A0ABX1BBX1_9ACTN</name>
<proteinExistence type="predicted"/>
<keyword evidence="3" id="KW-1185">Reference proteome</keyword>